<dbReference type="PATRIC" id="fig|1395513.3.peg.1667"/>
<reference evidence="1 2" key="1">
    <citation type="journal article" date="2013" name="Genome Announc.">
        <title>Genome Sequence of Sporolactobacillus laevolacticus DSM442, an Efficient Polymer-Grade D-Lactate Producer from Agricultural Waste Cottonseed as a Nitrogen Source.</title>
        <authorList>
            <person name="Wang H."/>
            <person name="Wang L."/>
            <person name="Ju J."/>
            <person name="Yu B."/>
            <person name="Ma Y."/>
        </authorList>
    </citation>
    <scope>NUCLEOTIDE SEQUENCE [LARGE SCALE GENOMIC DNA]</scope>
    <source>
        <strain evidence="1 2">DSM 442</strain>
    </source>
</reference>
<sequence length="117" mass="13708">MKSRVYYDSDYEGNLCPLWYTIEGSIDWEQSTSYFPINAPFERIDSVQFNDGIISCSVFSQELMVNDNKPEQLGINLEAIIARISVHIEPYRVERLIIQIVDIEEVLQIGNEQFNWR</sequence>
<protein>
    <submittedName>
        <fullName evidence="1">Uncharacterized protein</fullName>
    </submittedName>
</protein>
<organism evidence="1 2">
    <name type="scientific">Sporolactobacillus laevolacticus DSM 442</name>
    <dbReference type="NCBI Taxonomy" id="1395513"/>
    <lineage>
        <taxon>Bacteria</taxon>
        <taxon>Bacillati</taxon>
        <taxon>Bacillota</taxon>
        <taxon>Bacilli</taxon>
        <taxon>Bacillales</taxon>
        <taxon>Sporolactobacillaceae</taxon>
        <taxon>Sporolactobacillus</taxon>
    </lineage>
</organism>
<dbReference type="OrthoDB" id="2475162at2"/>
<comment type="caution">
    <text evidence="1">The sequence shown here is derived from an EMBL/GenBank/DDBJ whole genome shotgun (WGS) entry which is preliminary data.</text>
</comment>
<dbReference type="eggNOG" id="ENOG5033N7B">
    <property type="taxonomic scope" value="Bacteria"/>
</dbReference>
<accession>V6IXU8</accession>
<dbReference type="EMBL" id="AWTC01000006">
    <property type="protein sequence ID" value="EST12243.1"/>
    <property type="molecule type" value="Genomic_DNA"/>
</dbReference>
<dbReference type="RefSeq" id="WP_023509911.1">
    <property type="nucleotide sequence ID" value="NZ_AWTC01000006.1"/>
</dbReference>
<proteinExistence type="predicted"/>
<dbReference type="AlphaFoldDB" id="V6IXU8"/>
<name>V6IXU8_9BACL</name>
<dbReference type="STRING" id="1395513.P343_08230"/>
<evidence type="ECO:0000313" key="2">
    <source>
        <dbReference type="Proteomes" id="UP000018296"/>
    </source>
</evidence>
<keyword evidence="2" id="KW-1185">Reference proteome</keyword>
<gene>
    <name evidence="1" type="ORF">P343_08230</name>
</gene>
<evidence type="ECO:0000313" key="1">
    <source>
        <dbReference type="EMBL" id="EST12243.1"/>
    </source>
</evidence>
<dbReference type="Proteomes" id="UP000018296">
    <property type="component" value="Unassembled WGS sequence"/>
</dbReference>